<dbReference type="EMBL" id="QUSM01000003">
    <property type="protein sequence ID" value="RGD74267.1"/>
    <property type="molecule type" value="Genomic_DNA"/>
</dbReference>
<dbReference type="InterPro" id="IPR045864">
    <property type="entry name" value="aa-tRNA-synth_II/BPL/LPL"/>
</dbReference>
<dbReference type="InterPro" id="IPR050058">
    <property type="entry name" value="Ala-tRNA_ligase"/>
</dbReference>
<name>A0A3E3DYA1_9FIRM</name>
<dbReference type="CDD" id="cd00673">
    <property type="entry name" value="AlaRS_core"/>
    <property type="match status" value="1"/>
</dbReference>
<comment type="caution">
    <text evidence="17">The sequence shown here is derived from an EMBL/GenBank/DDBJ whole genome shotgun (WGS) entry which is preliminary data.</text>
</comment>
<dbReference type="InterPro" id="IPR003156">
    <property type="entry name" value="DHHA1_dom"/>
</dbReference>
<proteinExistence type="inferred from homology"/>
<dbReference type="Gene3D" id="3.30.980.10">
    <property type="entry name" value="Threonyl-trna Synthetase, Chain A, domain 2"/>
    <property type="match status" value="1"/>
</dbReference>
<feature type="binding site" evidence="14">
    <location>
        <position position="562"/>
    </location>
    <ligand>
        <name>Zn(2+)</name>
        <dbReference type="ChEBI" id="CHEBI:29105"/>
    </ligand>
</feature>
<dbReference type="GO" id="GO:0008270">
    <property type="term" value="F:zinc ion binding"/>
    <property type="evidence" value="ECO:0007669"/>
    <property type="project" value="UniProtKB-UniRule"/>
</dbReference>
<keyword evidence="3 14" id="KW-0820">tRNA-binding</keyword>
<keyword evidence="14" id="KW-0963">Cytoplasm</keyword>
<evidence type="ECO:0000256" key="8">
    <source>
        <dbReference type="ARBA" id="ARBA00022840"/>
    </source>
</evidence>
<dbReference type="InterPro" id="IPR018165">
    <property type="entry name" value="Ala-tRNA-synth_IIc_core"/>
</dbReference>
<dbReference type="Gene3D" id="3.10.310.40">
    <property type="match status" value="1"/>
</dbReference>
<evidence type="ECO:0000256" key="4">
    <source>
        <dbReference type="ARBA" id="ARBA00022598"/>
    </source>
</evidence>
<dbReference type="GO" id="GO:0140096">
    <property type="term" value="F:catalytic activity, acting on a protein"/>
    <property type="evidence" value="ECO:0007669"/>
    <property type="project" value="UniProtKB-ARBA"/>
</dbReference>
<comment type="function">
    <text evidence="12 14">Catalyzes the attachment of alanine to tRNA(Ala) in a two-step reaction: alanine is first activated by ATP to form Ala-AMP and then transferred to the acceptor end of tRNA(Ala). Also edits incorrectly charged Ser-tRNA(Ala) and Gly-tRNA(Ala) via its editing domain.</text>
</comment>
<dbReference type="NCBIfam" id="TIGR00344">
    <property type="entry name" value="alaS"/>
    <property type="match status" value="1"/>
</dbReference>
<dbReference type="InterPro" id="IPR012947">
    <property type="entry name" value="tRNA_SAD"/>
</dbReference>
<keyword evidence="11 14" id="KW-0030">Aminoacyl-tRNA synthetase</keyword>
<dbReference type="PRINTS" id="PR00980">
    <property type="entry name" value="TRNASYNTHALA"/>
</dbReference>
<sequence length="874" mass="98225">MEKYSLNELRKMFLEFYESKGHLRLESFSLVPHNDKSLLLINSGMAPLKPYFIGEEVPPKKRVTTCQKCIRTPDIDNVGKTARHGTFFEMLGNFSFGDYFKKEAIAFAWEFLTEKIGLDKDKLYVSVYENDDEAAEIWKNDIGLTDNRITRLGKEDNFWEIGLGPCGPCSEIYVDRGEEYGCDSPTCGVGCDCDRYMEVWNLVFTQFDKDKEGNYNKLEHPNIDTGMGLERLAAYVQEVDNIFEVDTIRYILDYICEISGKKYGENENDDVSIRVITDHIRSSVFMASDGILTSNEGRGYVLKRILRRAMRHGKLLGIEGHFMEGVAKKVIEISGEAYPALREKETTILKLINIEEEKFNETVNQGLSMIDELIANLKGDTLGGLDAFKLYDTYGFPLELTEEILEEKGLKVDKNGFEKAMQEQKDKARNARNNKEIVSYKGDLTNFIANLPSTEFSGYESLSDKGKVIEIIKDNEAINTLNEGESGLVIFNRTPFYATSGGQVHDIGKIEDDKVNAKVKSVTKSGDKFVHEVEIISGSLEADKEYSMMVDKQNRLNTERNHSATHLLHKALKEVLGEHVNQAGSYVDSERLRFDFSHFEKVTNEELDEIERRVNAEILNKDEVNYFETSIDEARKLGATALFGEKYGSKVRVVKMGDYSIELCGGCHVSNTNDISMFKILSESSVASGVRRIEAITGKCAIEESLEKYHELQTIKDKLRLNNNNIIEKVDELLNKNKSLLKELEAFRKEANKDVVSGIIDNAFDVNGTKCVFAKVDGLNVNDLRELSDKVKDKVENVIVFLVSVAGEKGFMIASASKEAVKDGFNCGKFIKDVAVSIGSGGGGRPDMAQAGIKDISKADMALENAKGFIKERL</sequence>
<dbReference type="Pfam" id="PF07973">
    <property type="entry name" value="tRNA_SAD"/>
    <property type="match status" value="1"/>
</dbReference>
<keyword evidence="10 14" id="KW-0648">Protein biosynthesis</keyword>
<evidence type="ECO:0000256" key="15">
    <source>
        <dbReference type="SAM" id="Coils"/>
    </source>
</evidence>
<dbReference type="SMART" id="SM00863">
    <property type="entry name" value="tRNA_SAD"/>
    <property type="match status" value="1"/>
</dbReference>
<comment type="catalytic activity">
    <reaction evidence="13 14">
        <text>tRNA(Ala) + L-alanine + ATP = L-alanyl-tRNA(Ala) + AMP + diphosphate</text>
        <dbReference type="Rhea" id="RHEA:12540"/>
        <dbReference type="Rhea" id="RHEA-COMP:9657"/>
        <dbReference type="Rhea" id="RHEA-COMP:9923"/>
        <dbReference type="ChEBI" id="CHEBI:30616"/>
        <dbReference type="ChEBI" id="CHEBI:33019"/>
        <dbReference type="ChEBI" id="CHEBI:57972"/>
        <dbReference type="ChEBI" id="CHEBI:78442"/>
        <dbReference type="ChEBI" id="CHEBI:78497"/>
        <dbReference type="ChEBI" id="CHEBI:456215"/>
        <dbReference type="EC" id="6.1.1.7"/>
    </reaction>
</comment>
<dbReference type="RefSeq" id="WP_117532067.1">
    <property type="nucleotide sequence ID" value="NZ_QUSM01000003.1"/>
</dbReference>
<dbReference type="GO" id="GO:0005829">
    <property type="term" value="C:cytosol"/>
    <property type="evidence" value="ECO:0007669"/>
    <property type="project" value="TreeGrafter"/>
</dbReference>
<dbReference type="EC" id="6.1.1.7" evidence="14"/>
<dbReference type="Pfam" id="PF01411">
    <property type="entry name" value="tRNA-synt_2c"/>
    <property type="match status" value="1"/>
</dbReference>
<keyword evidence="9 14" id="KW-0694">RNA-binding</keyword>
<feature type="domain" description="Alanyl-transfer RNA synthetases family profile" evidence="16">
    <location>
        <begin position="4"/>
        <end position="707"/>
    </location>
</feature>
<dbReference type="InterPro" id="IPR002318">
    <property type="entry name" value="Ala-tRNA-lgiase_IIc"/>
</dbReference>
<evidence type="ECO:0000256" key="12">
    <source>
        <dbReference type="ARBA" id="ARBA00024779"/>
    </source>
</evidence>
<feature type="binding site" evidence="14">
    <location>
        <position position="668"/>
    </location>
    <ligand>
        <name>Zn(2+)</name>
        <dbReference type="ChEBI" id="CHEBI:29105"/>
    </ligand>
</feature>
<comment type="domain">
    <text evidence="14">Consists of three domains; the N-terminal catalytic domain, the editing domain and the C-terminal C-Ala domain. The editing domain removes incorrectly charged amino acids, while the C-Ala domain, along with tRNA(Ala), serves as a bridge to cooperatively bring together the editing and aminoacylation centers thus stimulating deacylation of misacylated tRNAs.</text>
</comment>
<dbReference type="PANTHER" id="PTHR11777">
    <property type="entry name" value="ALANYL-TRNA SYNTHETASE"/>
    <property type="match status" value="1"/>
</dbReference>
<dbReference type="FunFam" id="3.10.310.40:FF:000001">
    <property type="entry name" value="Alanine--tRNA ligase"/>
    <property type="match status" value="1"/>
</dbReference>
<dbReference type="GO" id="GO:0006419">
    <property type="term" value="P:alanyl-tRNA aminoacylation"/>
    <property type="evidence" value="ECO:0007669"/>
    <property type="project" value="UniProtKB-UniRule"/>
</dbReference>
<dbReference type="InterPro" id="IPR018163">
    <property type="entry name" value="Thr/Ala-tRNA-synth_IIc_edit"/>
</dbReference>
<evidence type="ECO:0000313" key="17">
    <source>
        <dbReference type="EMBL" id="RGD74267.1"/>
    </source>
</evidence>
<evidence type="ECO:0000256" key="10">
    <source>
        <dbReference type="ARBA" id="ARBA00022917"/>
    </source>
</evidence>
<feature type="binding site" evidence="14">
    <location>
        <position position="664"/>
    </location>
    <ligand>
        <name>Zn(2+)</name>
        <dbReference type="ChEBI" id="CHEBI:29105"/>
    </ligand>
</feature>
<evidence type="ECO:0000256" key="7">
    <source>
        <dbReference type="ARBA" id="ARBA00022833"/>
    </source>
</evidence>
<dbReference type="PROSITE" id="PS50860">
    <property type="entry name" value="AA_TRNA_LIGASE_II_ALA"/>
    <property type="match status" value="1"/>
</dbReference>
<dbReference type="Gene3D" id="2.40.30.130">
    <property type="match status" value="1"/>
</dbReference>
<reference evidence="17 18" key="1">
    <citation type="submission" date="2018-08" db="EMBL/GenBank/DDBJ databases">
        <title>A genome reference for cultivated species of the human gut microbiota.</title>
        <authorList>
            <person name="Zou Y."/>
            <person name="Xue W."/>
            <person name="Luo G."/>
        </authorList>
    </citation>
    <scope>NUCLEOTIDE SEQUENCE [LARGE SCALE GENOMIC DNA]</scope>
    <source>
        <strain evidence="17 18">AM25-6</strain>
    </source>
</reference>
<dbReference type="SUPFAM" id="SSF55681">
    <property type="entry name" value="Class II aaRS and biotin synthetases"/>
    <property type="match status" value="1"/>
</dbReference>
<organism evidence="17 18">
    <name type="scientific">Anaerofustis stercorihominis</name>
    <dbReference type="NCBI Taxonomy" id="214853"/>
    <lineage>
        <taxon>Bacteria</taxon>
        <taxon>Bacillati</taxon>
        <taxon>Bacillota</taxon>
        <taxon>Clostridia</taxon>
        <taxon>Eubacteriales</taxon>
        <taxon>Eubacteriaceae</taxon>
        <taxon>Anaerofustis</taxon>
    </lineage>
</organism>
<evidence type="ECO:0000256" key="6">
    <source>
        <dbReference type="ARBA" id="ARBA00022741"/>
    </source>
</evidence>
<evidence type="ECO:0000256" key="1">
    <source>
        <dbReference type="ARBA" id="ARBA00004496"/>
    </source>
</evidence>
<feature type="coiled-coil region" evidence="15">
    <location>
        <begin position="702"/>
        <end position="750"/>
    </location>
</feature>
<keyword evidence="7 14" id="KW-0862">Zinc</keyword>
<dbReference type="GO" id="GO:0004813">
    <property type="term" value="F:alanine-tRNA ligase activity"/>
    <property type="evidence" value="ECO:0007669"/>
    <property type="project" value="UniProtKB-UniRule"/>
</dbReference>
<dbReference type="SUPFAM" id="SSF50447">
    <property type="entry name" value="Translation proteins"/>
    <property type="match status" value="1"/>
</dbReference>
<dbReference type="InterPro" id="IPR018164">
    <property type="entry name" value="Ala-tRNA-synth_IIc_N"/>
</dbReference>
<dbReference type="FunFam" id="3.30.930.10:FF:000004">
    <property type="entry name" value="Alanine--tRNA ligase"/>
    <property type="match status" value="1"/>
</dbReference>
<keyword evidence="8 14" id="KW-0067">ATP-binding</keyword>
<dbReference type="PANTHER" id="PTHR11777:SF9">
    <property type="entry name" value="ALANINE--TRNA LIGASE, CYTOPLASMIC"/>
    <property type="match status" value="1"/>
</dbReference>
<evidence type="ECO:0000256" key="9">
    <source>
        <dbReference type="ARBA" id="ARBA00022884"/>
    </source>
</evidence>
<dbReference type="FunFam" id="2.40.30.130:FF:000001">
    <property type="entry name" value="Alanine--tRNA ligase"/>
    <property type="match status" value="1"/>
</dbReference>
<dbReference type="FunFam" id="3.30.980.10:FF:000004">
    <property type="entry name" value="Alanine--tRNA ligase, cytoplasmic"/>
    <property type="match status" value="1"/>
</dbReference>
<comment type="cofactor">
    <cofactor evidence="14">
        <name>Zn(2+)</name>
        <dbReference type="ChEBI" id="CHEBI:29105"/>
    </cofactor>
    <text evidence="14">Binds 1 zinc ion per subunit.</text>
</comment>
<dbReference type="GO" id="GO:0005524">
    <property type="term" value="F:ATP binding"/>
    <property type="evidence" value="ECO:0007669"/>
    <property type="project" value="UniProtKB-UniRule"/>
</dbReference>
<dbReference type="InterPro" id="IPR009000">
    <property type="entry name" value="Transl_B-barrel_sf"/>
</dbReference>
<dbReference type="Pfam" id="PF02272">
    <property type="entry name" value="DHHA1"/>
    <property type="match status" value="1"/>
</dbReference>
<evidence type="ECO:0000313" key="18">
    <source>
        <dbReference type="Proteomes" id="UP000261212"/>
    </source>
</evidence>
<protein>
    <recommendedName>
        <fullName evidence="14">Alanine--tRNA ligase</fullName>
        <ecNumber evidence="14">6.1.1.7</ecNumber>
    </recommendedName>
    <alternativeName>
        <fullName evidence="14">Alanyl-tRNA synthetase</fullName>
        <shortName evidence="14">AlaRS</shortName>
    </alternativeName>
</protein>
<evidence type="ECO:0000256" key="3">
    <source>
        <dbReference type="ARBA" id="ARBA00022555"/>
    </source>
</evidence>
<dbReference type="SUPFAM" id="SSF55186">
    <property type="entry name" value="ThrRS/AlaRS common domain"/>
    <property type="match status" value="1"/>
</dbReference>
<feature type="binding site" evidence="14">
    <location>
        <position position="566"/>
    </location>
    <ligand>
        <name>Zn(2+)</name>
        <dbReference type="ChEBI" id="CHEBI:29105"/>
    </ligand>
</feature>
<dbReference type="GO" id="GO:0002161">
    <property type="term" value="F:aminoacyl-tRNA deacylase activity"/>
    <property type="evidence" value="ECO:0007669"/>
    <property type="project" value="TreeGrafter"/>
</dbReference>
<accession>A0A3E3DYA1</accession>
<evidence type="ECO:0000259" key="16">
    <source>
        <dbReference type="PROSITE" id="PS50860"/>
    </source>
</evidence>
<dbReference type="SUPFAM" id="SSF101353">
    <property type="entry name" value="Putative anticodon-binding domain of alanyl-tRNA synthetase (AlaRS)"/>
    <property type="match status" value="1"/>
</dbReference>
<dbReference type="AlphaFoldDB" id="A0A3E3DYA1"/>
<keyword evidence="6 14" id="KW-0547">Nucleotide-binding</keyword>
<gene>
    <name evidence="14" type="primary">alaS</name>
    <name evidence="17" type="ORF">DW687_05730</name>
</gene>
<evidence type="ECO:0000256" key="5">
    <source>
        <dbReference type="ARBA" id="ARBA00022723"/>
    </source>
</evidence>
<evidence type="ECO:0000256" key="11">
    <source>
        <dbReference type="ARBA" id="ARBA00023146"/>
    </source>
</evidence>
<dbReference type="HAMAP" id="MF_00036_B">
    <property type="entry name" value="Ala_tRNA_synth_B"/>
    <property type="match status" value="1"/>
</dbReference>
<dbReference type="InterPro" id="IPR023033">
    <property type="entry name" value="Ala_tRNA_ligase_euk/bac"/>
</dbReference>
<dbReference type="GO" id="GO:0000049">
    <property type="term" value="F:tRNA binding"/>
    <property type="evidence" value="ECO:0007669"/>
    <property type="project" value="UniProtKB-KW"/>
</dbReference>
<keyword evidence="15" id="KW-0175">Coiled coil</keyword>
<evidence type="ECO:0000256" key="14">
    <source>
        <dbReference type="HAMAP-Rule" id="MF_00036"/>
    </source>
</evidence>
<dbReference type="InterPro" id="IPR018162">
    <property type="entry name" value="Ala-tRNA-ligase_IIc_anticod-bd"/>
</dbReference>
<keyword evidence="5 14" id="KW-0479">Metal-binding</keyword>
<evidence type="ECO:0000256" key="2">
    <source>
        <dbReference type="ARBA" id="ARBA00008226"/>
    </source>
</evidence>
<comment type="subcellular location">
    <subcellularLocation>
        <location evidence="1 14">Cytoplasm</location>
    </subcellularLocation>
</comment>
<keyword evidence="4 14" id="KW-0436">Ligase</keyword>
<dbReference type="Gene3D" id="3.30.930.10">
    <property type="entry name" value="Bira Bifunctional Protein, Domain 2"/>
    <property type="match status" value="1"/>
</dbReference>
<dbReference type="Gene3D" id="3.30.54.20">
    <property type="match status" value="1"/>
</dbReference>
<comment type="similarity">
    <text evidence="2 14">Belongs to the class-II aminoacyl-tRNA synthetase family.</text>
</comment>
<dbReference type="FunFam" id="3.30.54.20:FF:000001">
    <property type="entry name" value="Alanine--tRNA ligase"/>
    <property type="match status" value="1"/>
</dbReference>
<evidence type="ECO:0000256" key="13">
    <source>
        <dbReference type="ARBA" id="ARBA00048300"/>
    </source>
</evidence>
<dbReference type="GO" id="GO:0016740">
    <property type="term" value="F:transferase activity"/>
    <property type="evidence" value="ECO:0007669"/>
    <property type="project" value="UniProtKB-ARBA"/>
</dbReference>
<dbReference type="Proteomes" id="UP000261212">
    <property type="component" value="Unassembled WGS sequence"/>
</dbReference>